<evidence type="ECO:0000256" key="1">
    <source>
        <dbReference type="ARBA" id="ARBA00004123"/>
    </source>
</evidence>
<dbReference type="InterPro" id="IPR050568">
    <property type="entry name" value="Transcr_DNA_Rep_Reg"/>
</dbReference>
<dbReference type="Proteomes" id="UP001454036">
    <property type="component" value="Unassembled WGS sequence"/>
</dbReference>
<dbReference type="Gene3D" id="1.10.20.10">
    <property type="entry name" value="Histone, subunit A"/>
    <property type="match status" value="1"/>
</dbReference>
<dbReference type="Pfam" id="PF00808">
    <property type="entry name" value="CBFD_NFYB_HMF"/>
    <property type="match status" value="1"/>
</dbReference>
<dbReference type="SUPFAM" id="SSF47113">
    <property type="entry name" value="Histone-fold"/>
    <property type="match status" value="1"/>
</dbReference>
<comment type="subunit">
    <text evidence="6">Heterotrimeric transcription factor composed of three components, NF-YA, NF-YB and NF-YC. NF-YB and NF-YC must interact and dimerize for NF-YA association and DNA binding.</text>
</comment>
<feature type="domain" description="Transcription factor CBF/NF-Y/archaeal histone" evidence="10">
    <location>
        <begin position="69"/>
        <end position="131"/>
    </location>
</feature>
<evidence type="ECO:0000259" key="10">
    <source>
        <dbReference type="Pfam" id="PF00808"/>
    </source>
</evidence>
<evidence type="ECO:0000256" key="3">
    <source>
        <dbReference type="ARBA" id="ARBA00023125"/>
    </source>
</evidence>
<evidence type="ECO:0000313" key="12">
    <source>
        <dbReference type="Proteomes" id="UP001454036"/>
    </source>
</evidence>
<keyword evidence="5" id="KW-0539">Nucleus</keyword>
<evidence type="ECO:0000256" key="6">
    <source>
        <dbReference type="ARBA" id="ARBA00025911"/>
    </source>
</evidence>
<dbReference type="InterPro" id="IPR009072">
    <property type="entry name" value="Histone-fold"/>
</dbReference>
<name>A0AAV3RBZ6_LITER</name>
<dbReference type="PANTHER" id="PTHR10252:SF39">
    <property type="entry name" value="NUCLEAR TRANSCRIPTION FACTOR Y SUBUNIT C-6"/>
    <property type="match status" value="1"/>
</dbReference>
<evidence type="ECO:0000256" key="8">
    <source>
        <dbReference type="ARBA" id="ARBA00059992"/>
    </source>
</evidence>
<protein>
    <submittedName>
        <fullName evidence="11">DNA-binding transcription factor</fullName>
    </submittedName>
</protein>
<dbReference type="GO" id="GO:0005634">
    <property type="term" value="C:nucleus"/>
    <property type="evidence" value="ECO:0007669"/>
    <property type="project" value="UniProtKB-SubCell"/>
</dbReference>
<evidence type="ECO:0000256" key="9">
    <source>
        <dbReference type="SAM" id="MobiDB-lite"/>
    </source>
</evidence>
<dbReference type="PANTHER" id="PTHR10252">
    <property type="entry name" value="HISTONE-LIKE TRANSCRIPTION FACTOR CCAAT-RELATED"/>
    <property type="match status" value="1"/>
</dbReference>
<dbReference type="GO" id="GO:0000981">
    <property type="term" value="F:DNA-binding transcription factor activity, RNA polymerase II-specific"/>
    <property type="evidence" value="ECO:0007669"/>
    <property type="project" value="TreeGrafter"/>
</dbReference>
<evidence type="ECO:0000256" key="4">
    <source>
        <dbReference type="ARBA" id="ARBA00023163"/>
    </source>
</evidence>
<dbReference type="FunFam" id="1.10.20.10:FF:000062">
    <property type="entry name" value="Nuclear transcription factor Y subunit C"/>
    <property type="match status" value="1"/>
</dbReference>
<proteinExistence type="inferred from homology"/>
<dbReference type="EMBL" id="BAABME010008171">
    <property type="protein sequence ID" value="GAA0172532.1"/>
    <property type="molecule type" value="Genomic_DNA"/>
</dbReference>
<organism evidence="11 12">
    <name type="scientific">Lithospermum erythrorhizon</name>
    <name type="common">Purple gromwell</name>
    <name type="synonym">Lithospermum officinale var. erythrorhizon</name>
    <dbReference type="NCBI Taxonomy" id="34254"/>
    <lineage>
        <taxon>Eukaryota</taxon>
        <taxon>Viridiplantae</taxon>
        <taxon>Streptophyta</taxon>
        <taxon>Embryophyta</taxon>
        <taxon>Tracheophyta</taxon>
        <taxon>Spermatophyta</taxon>
        <taxon>Magnoliopsida</taxon>
        <taxon>eudicotyledons</taxon>
        <taxon>Gunneridae</taxon>
        <taxon>Pentapetalae</taxon>
        <taxon>asterids</taxon>
        <taxon>lamiids</taxon>
        <taxon>Boraginales</taxon>
        <taxon>Boraginaceae</taxon>
        <taxon>Boraginoideae</taxon>
        <taxon>Lithospermeae</taxon>
        <taxon>Lithospermum</taxon>
    </lineage>
</organism>
<comment type="subcellular location">
    <subcellularLocation>
        <location evidence="1">Nucleus</location>
    </subcellularLocation>
</comment>
<feature type="compositionally biased region" description="Gly residues" evidence="9">
    <location>
        <begin position="273"/>
        <end position="284"/>
    </location>
</feature>
<keyword evidence="4" id="KW-0804">Transcription</keyword>
<evidence type="ECO:0000256" key="7">
    <source>
        <dbReference type="ARBA" id="ARBA00038129"/>
    </source>
</evidence>
<gene>
    <name evidence="11" type="ORF">LIER_26340</name>
</gene>
<comment type="function">
    <text evidence="8">Stimulates the transcription of various genes by recognizing and binding to a CCAAT motif in promoters.</text>
</comment>
<evidence type="ECO:0000256" key="2">
    <source>
        <dbReference type="ARBA" id="ARBA00023015"/>
    </source>
</evidence>
<dbReference type="CDD" id="cd22908">
    <property type="entry name" value="HFD_NFYC-like"/>
    <property type="match status" value="1"/>
</dbReference>
<dbReference type="GO" id="GO:0000978">
    <property type="term" value="F:RNA polymerase II cis-regulatory region sequence-specific DNA binding"/>
    <property type="evidence" value="ECO:0007669"/>
    <property type="project" value="TreeGrafter"/>
</dbReference>
<feature type="region of interest" description="Disordered" evidence="9">
    <location>
        <begin position="268"/>
        <end position="291"/>
    </location>
</feature>
<dbReference type="GO" id="GO:0046982">
    <property type="term" value="F:protein heterodimerization activity"/>
    <property type="evidence" value="ECO:0007669"/>
    <property type="project" value="InterPro"/>
</dbReference>
<evidence type="ECO:0000256" key="5">
    <source>
        <dbReference type="ARBA" id="ARBA00023242"/>
    </source>
</evidence>
<comment type="caution">
    <text evidence="11">The sequence shown here is derived from an EMBL/GenBank/DDBJ whole genome shotgun (WGS) entry which is preliminary data.</text>
</comment>
<accession>A0AAV3RBZ6</accession>
<keyword evidence="2" id="KW-0805">Transcription regulation</keyword>
<dbReference type="AlphaFoldDB" id="A0AAV3RBZ6"/>
<feature type="region of interest" description="Disordered" evidence="9">
    <location>
        <begin position="1"/>
        <end position="22"/>
    </location>
</feature>
<keyword evidence="12" id="KW-1185">Reference proteome</keyword>
<reference evidence="11 12" key="1">
    <citation type="submission" date="2024-01" db="EMBL/GenBank/DDBJ databases">
        <title>The complete chloroplast genome sequence of Lithospermum erythrorhizon: insights into the phylogenetic relationship among Boraginaceae species and the maternal lineages of purple gromwells.</title>
        <authorList>
            <person name="Okada T."/>
            <person name="Watanabe K."/>
        </authorList>
    </citation>
    <scope>NUCLEOTIDE SEQUENCE [LARGE SCALE GENOMIC DNA]</scope>
</reference>
<comment type="similarity">
    <text evidence="7">Belongs to the NFYC/HAP5 subunit family.</text>
</comment>
<keyword evidence="3 11" id="KW-0238">DNA-binding</keyword>
<dbReference type="InterPro" id="IPR003958">
    <property type="entry name" value="CBFA_NFYB_domain"/>
</dbReference>
<sequence>MEIDDPKPPPPTGAQPSSTLYPYPYTRQPLSPTSYNRLLNLQQQRLQTFWTYQRQEIEEEAQDFKYHPLPLATIKRIMKFDKSVNMISAEASILFAKACELFIMELTIRSWMHAEANRCGTLQKDDVFAAVRGDDRYVYLLDDVVPKDETKNQGGGGQGVMGSMVSGVPYYYLPGCIMGRPAIDQSVYPQKAPLQAWQGNMAYGSGSGGGGVGQGVSGVQHYYPPGAIMGRPAIDQSVYPQPAPLQAIDLSGYPQPAPLQAWQPVRQDDMAYGSGGGGGGGGDQGNLYQQG</sequence>
<evidence type="ECO:0000313" key="11">
    <source>
        <dbReference type="EMBL" id="GAA0172532.1"/>
    </source>
</evidence>